<evidence type="ECO:0000313" key="4">
    <source>
        <dbReference type="EMBL" id="KKS56878.1"/>
    </source>
</evidence>
<feature type="transmembrane region" description="Helical" evidence="2">
    <location>
        <begin position="101"/>
        <end position="123"/>
    </location>
</feature>
<name>A0A0G1D4C2_9BACT</name>
<dbReference type="PATRIC" id="fig|1619039.3.peg.736"/>
<proteinExistence type="predicted"/>
<evidence type="ECO:0000256" key="1">
    <source>
        <dbReference type="ARBA" id="ARBA00022729"/>
    </source>
</evidence>
<comment type="caution">
    <text evidence="4">The sequence shown here is derived from an EMBL/GenBank/DDBJ whole genome shotgun (WGS) entry which is preliminary data.</text>
</comment>
<keyword evidence="2" id="KW-0472">Membrane</keyword>
<reference evidence="4 5" key="1">
    <citation type="journal article" date="2015" name="Nature">
        <title>rRNA introns, odd ribosomes, and small enigmatic genomes across a large radiation of phyla.</title>
        <authorList>
            <person name="Brown C.T."/>
            <person name="Hug L.A."/>
            <person name="Thomas B.C."/>
            <person name="Sharon I."/>
            <person name="Castelle C.J."/>
            <person name="Singh A."/>
            <person name="Wilkins M.J."/>
            <person name="Williams K.H."/>
            <person name="Banfield J.F."/>
        </authorList>
    </citation>
    <scope>NUCLEOTIDE SEQUENCE [LARGE SCALE GENOMIC DNA]</scope>
</reference>
<dbReference type="Proteomes" id="UP000034837">
    <property type="component" value="Unassembled WGS sequence"/>
</dbReference>
<keyword evidence="1" id="KW-0732">Signal</keyword>
<organism evidence="4 5">
    <name type="scientific">Candidatus Magasanikbacteria bacterium GW2011_GWA2_42_32</name>
    <dbReference type="NCBI Taxonomy" id="1619039"/>
    <lineage>
        <taxon>Bacteria</taxon>
        <taxon>Candidatus Magasanikiibacteriota</taxon>
    </lineage>
</organism>
<dbReference type="Pfam" id="PF13205">
    <property type="entry name" value="Big_5"/>
    <property type="match status" value="1"/>
</dbReference>
<evidence type="ECO:0000256" key="2">
    <source>
        <dbReference type="SAM" id="Phobius"/>
    </source>
</evidence>
<dbReference type="InterPro" id="IPR032812">
    <property type="entry name" value="SbsA_Ig"/>
</dbReference>
<dbReference type="EMBL" id="LCDO01000005">
    <property type="protein sequence ID" value="KKS56878.1"/>
    <property type="molecule type" value="Genomic_DNA"/>
</dbReference>
<evidence type="ECO:0000259" key="3">
    <source>
        <dbReference type="Pfam" id="PF13205"/>
    </source>
</evidence>
<evidence type="ECO:0000313" key="5">
    <source>
        <dbReference type="Proteomes" id="UP000034837"/>
    </source>
</evidence>
<keyword evidence="2" id="KW-1133">Transmembrane helix</keyword>
<gene>
    <name evidence="4" type="ORF">UV20_C0005G0043</name>
</gene>
<keyword evidence="2" id="KW-0812">Transmembrane</keyword>
<accession>A0A0G1D4C2</accession>
<dbReference type="AlphaFoldDB" id="A0A0G1D4C2"/>
<feature type="transmembrane region" description="Helical" evidence="2">
    <location>
        <begin position="55"/>
        <end position="80"/>
    </location>
</feature>
<sequence length="657" mass="70883">MEDFKFTISKFLKRTALVLVFLLAVLFVFAPSFSLAQVNTGIEFGAYTGLAQTDVRIIIAKIIRVFFGVLGIIAVGFTLYGGYMYMTSEGNEKKLETAKAILKNMAIGLAIILSALAIVQFVLNTLLNEYQAGPTGETTPPIGGETVCADCGFLGSVIESHYPGRGAMGIPRNTKIVITFKYDILAGSLIQDSNNNGQFGDTLGGGNNDRPSAAFKIYPTTGGESAAMAPNQFDVFLSVDKRTFIFKPKVLLGSALQDTNYTVKLTDAVKLADGSSAFGAIGAYSWGFTVSTVADLTPPQIESIIPTPSLDKYARNIMVQINFNEPVDPLSASGFFELASGDPTKNFQNINLAIDEGTKPLISGNFKITNQYRTVEFKTADECGHNPCGQTIYCLPGDKQILATVKSASVDSSNKPQAQITANFYDGVVDMAGNSLNGGGELRINGQNKIVLEPGVKTLNQWQAASGKILDDFSWRFLTSAILDTTAPKLTVITPGSLAEKIDVAAPLNMAFDKPMAIGSFKEIVLKTNKDFNINYTYFGTSYDALGQKVILPTQKAVRTTAEIAHGDFWQKSPTAPADTESAIYYPFAPSLLNDIYQNCFYPAVLQNSPRCVVGDISESNKLNDNTPSCFDLQNTNYEGYCSMGEPCPLVPAPHNP</sequence>
<feature type="domain" description="SbsA Ig-like" evidence="3">
    <location>
        <begin position="158"/>
        <end position="289"/>
    </location>
</feature>
<protein>
    <submittedName>
        <fullName evidence="4">Ig-like protein</fullName>
    </submittedName>
</protein>
<dbReference type="InterPro" id="IPR043993">
    <property type="entry name" value="T4SS_pilin"/>
</dbReference>
<dbReference type="Pfam" id="PF18895">
    <property type="entry name" value="T4SS_pilin"/>
    <property type="match status" value="1"/>
</dbReference>